<gene>
    <name evidence="3" type="primary">gsiB</name>
    <name evidence="3" type="ORF">GCM10022214_40430</name>
</gene>
<evidence type="ECO:0000256" key="1">
    <source>
        <dbReference type="SAM" id="SignalP"/>
    </source>
</evidence>
<dbReference type="InterPro" id="IPR000914">
    <property type="entry name" value="SBP_5_dom"/>
</dbReference>
<dbReference type="InterPro" id="IPR039424">
    <property type="entry name" value="SBP_5"/>
</dbReference>
<feature type="signal peptide" evidence="1">
    <location>
        <begin position="1"/>
        <end position="33"/>
    </location>
</feature>
<dbReference type="Gene3D" id="3.40.190.10">
    <property type="entry name" value="Periplasmic binding protein-like II"/>
    <property type="match status" value="1"/>
</dbReference>
<dbReference type="CDD" id="cd00995">
    <property type="entry name" value="PBP2_NikA_DppA_OppA_like"/>
    <property type="match status" value="1"/>
</dbReference>
<dbReference type="PROSITE" id="PS51318">
    <property type="entry name" value="TAT"/>
    <property type="match status" value="1"/>
</dbReference>
<keyword evidence="1" id="KW-0732">Signal</keyword>
<dbReference type="Pfam" id="PF00496">
    <property type="entry name" value="SBP_bac_5"/>
    <property type="match status" value="1"/>
</dbReference>
<evidence type="ECO:0000259" key="2">
    <source>
        <dbReference type="Pfam" id="PF00496"/>
    </source>
</evidence>
<evidence type="ECO:0000313" key="4">
    <source>
        <dbReference type="Proteomes" id="UP001500683"/>
    </source>
</evidence>
<dbReference type="Gene3D" id="3.90.76.10">
    <property type="entry name" value="Dipeptide-binding Protein, Domain 1"/>
    <property type="match status" value="1"/>
</dbReference>
<dbReference type="Proteomes" id="UP001500683">
    <property type="component" value="Unassembled WGS sequence"/>
</dbReference>
<keyword evidence="4" id="KW-1185">Reference proteome</keyword>
<sequence>MSRLPPSPALSRRALLRLGAGAGAGLALGPLTAACAGPTGAPGPGTVSLGLNRSLVSLDNKLNQFDAAVTVQRAVRQALTSIGTDLKPRLVLADRFELTGPTEWTVRLRQGVRYSDGTPVTVADVATALTMYEQVNGSYIMGLFPEVPSVEKIDDRTFRLHTERPVSTLDYLMANILISPAAANRPQELSGGVGSGPYVVTEADGGSGEYSLAANRAYWGPRPRIDRVRVRFVPEEAGRVVAIRSGELDVIDSITPDSAEQLAGLPGVRIERITGTRINQLFYNFRKPRGHPLADARVREALTYAIDGKALVDDVLTGSAEQAEGVVPPALRGAVRVGRYVHDPARARRMLDELGVRDLPVKIIWESGEFAADTSVMEAVVEMLRDVGVRPSLRQFEPGGDILQWRQGRRGDWDVLGNGFGNQTGLALTSLQGMFGGTPDKERTRDTYQGYVFPEIAAKLADASGETDPEQRDQKLADAQKAIWATWPCLWAFVPNAVLARRVRVRDLALAPTNSYDLASVRLEG</sequence>
<feature type="domain" description="Solute-binding protein family 5" evidence="2">
    <location>
        <begin position="91"/>
        <end position="440"/>
    </location>
</feature>
<dbReference type="EMBL" id="BAAAZG010000025">
    <property type="protein sequence ID" value="GAA4078322.1"/>
    <property type="molecule type" value="Genomic_DNA"/>
</dbReference>
<organism evidence="3 4">
    <name type="scientific">Actinomadura miaoliensis</name>
    <dbReference type="NCBI Taxonomy" id="430685"/>
    <lineage>
        <taxon>Bacteria</taxon>
        <taxon>Bacillati</taxon>
        <taxon>Actinomycetota</taxon>
        <taxon>Actinomycetes</taxon>
        <taxon>Streptosporangiales</taxon>
        <taxon>Thermomonosporaceae</taxon>
        <taxon>Actinomadura</taxon>
    </lineage>
</organism>
<name>A0ABP7W186_9ACTN</name>
<accession>A0ABP7W186</accession>
<dbReference type="PROSITE" id="PS51257">
    <property type="entry name" value="PROKAR_LIPOPROTEIN"/>
    <property type="match status" value="1"/>
</dbReference>
<evidence type="ECO:0000313" key="3">
    <source>
        <dbReference type="EMBL" id="GAA4078322.1"/>
    </source>
</evidence>
<dbReference type="PANTHER" id="PTHR30290">
    <property type="entry name" value="PERIPLASMIC BINDING COMPONENT OF ABC TRANSPORTER"/>
    <property type="match status" value="1"/>
</dbReference>
<dbReference type="InterPro" id="IPR030678">
    <property type="entry name" value="Peptide/Ni-bd"/>
</dbReference>
<dbReference type="RefSeq" id="WP_344949485.1">
    <property type="nucleotide sequence ID" value="NZ_BAAAZG010000025.1"/>
</dbReference>
<dbReference type="PANTHER" id="PTHR30290:SF65">
    <property type="entry name" value="MONOACYL PHOSPHATIDYLINOSITOL TETRAMANNOSIDE-BINDING PROTEIN LPQW-RELATED"/>
    <property type="match status" value="1"/>
</dbReference>
<reference evidence="4" key="1">
    <citation type="journal article" date="2019" name="Int. J. Syst. Evol. Microbiol.">
        <title>The Global Catalogue of Microorganisms (GCM) 10K type strain sequencing project: providing services to taxonomists for standard genome sequencing and annotation.</title>
        <authorList>
            <consortium name="The Broad Institute Genomics Platform"/>
            <consortium name="The Broad Institute Genome Sequencing Center for Infectious Disease"/>
            <person name="Wu L."/>
            <person name="Ma J."/>
        </authorList>
    </citation>
    <scope>NUCLEOTIDE SEQUENCE [LARGE SCALE GENOMIC DNA]</scope>
    <source>
        <strain evidence="4">JCM 16702</strain>
    </source>
</reference>
<dbReference type="Gene3D" id="3.10.105.10">
    <property type="entry name" value="Dipeptide-binding Protein, Domain 3"/>
    <property type="match status" value="1"/>
</dbReference>
<proteinExistence type="predicted"/>
<comment type="caution">
    <text evidence="3">The sequence shown here is derived from an EMBL/GenBank/DDBJ whole genome shotgun (WGS) entry which is preliminary data.</text>
</comment>
<dbReference type="InterPro" id="IPR006311">
    <property type="entry name" value="TAT_signal"/>
</dbReference>
<dbReference type="SUPFAM" id="SSF53850">
    <property type="entry name" value="Periplasmic binding protein-like II"/>
    <property type="match status" value="1"/>
</dbReference>
<feature type="chain" id="PRO_5045352805" evidence="1">
    <location>
        <begin position="34"/>
        <end position="525"/>
    </location>
</feature>
<dbReference type="PIRSF" id="PIRSF002741">
    <property type="entry name" value="MppA"/>
    <property type="match status" value="1"/>
</dbReference>
<protein>
    <submittedName>
        <fullName evidence="3">Glutathione ABC transporter substrate-binding protein GsiB</fullName>
    </submittedName>
</protein>